<reference evidence="2" key="1">
    <citation type="submission" date="2023-03" db="EMBL/GenBank/DDBJ databases">
        <title>Massive genome expansion in bonnet fungi (Mycena s.s.) driven by repeated elements and novel gene families across ecological guilds.</title>
        <authorList>
            <consortium name="Lawrence Berkeley National Laboratory"/>
            <person name="Harder C.B."/>
            <person name="Miyauchi S."/>
            <person name="Viragh M."/>
            <person name="Kuo A."/>
            <person name="Thoen E."/>
            <person name="Andreopoulos B."/>
            <person name="Lu D."/>
            <person name="Skrede I."/>
            <person name="Drula E."/>
            <person name="Henrissat B."/>
            <person name="Morin E."/>
            <person name="Kohler A."/>
            <person name="Barry K."/>
            <person name="LaButti K."/>
            <person name="Morin E."/>
            <person name="Salamov A."/>
            <person name="Lipzen A."/>
            <person name="Mereny Z."/>
            <person name="Hegedus B."/>
            <person name="Baldrian P."/>
            <person name="Stursova M."/>
            <person name="Weitz H."/>
            <person name="Taylor A."/>
            <person name="Grigoriev I.V."/>
            <person name="Nagy L.G."/>
            <person name="Martin F."/>
            <person name="Kauserud H."/>
        </authorList>
    </citation>
    <scope>NUCLEOTIDE SEQUENCE</scope>
    <source>
        <strain evidence="2">CBHHK182m</strain>
    </source>
</reference>
<sequence length="463" mass="50724">MFFRQNLKCVVPVAVDDDENKDFRLPALRCQCSHKFEGSNFYFIPVRLLTRTLLPPTPHSTRLAQALHSTRPNAVAGARHSARNAAHARNDTACARDEGRGGCNGESEEGRGTTWDAKIARRGAIRDSRAGERTRTASVSAGRYIRRVGLPRRCIERGTRRARGRTRSYRCVEGSWVGRCVGDKMRGRRGEGWRCGADSGKPRVRTHMYTSRAPATSRGGGAMGEKDGAGLHLRHRDKREAGMRMRERGEREEGNGADCATSVRSLRVRIDEGKPVYAAAHGSLRRVRARARRYKGKAGKEGGMRRAGSLRSDEGSSVTCPRAYTTGQCPRARAGVGKGGDEGEGDGEEDTGVQQRCAFRHLEGGRVGQAGASDRTGRGRESDADGGANALPAARWGIVARSSTVEGYWRRTCARPAARAAGEAWVRRCRRELAWVKRGDVDVGSGGGERVKRWRRSSKKVTL</sequence>
<organism evidence="2 3">
    <name type="scientific">Mycena metata</name>
    <dbReference type="NCBI Taxonomy" id="1033252"/>
    <lineage>
        <taxon>Eukaryota</taxon>
        <taxon>Fungi</taxon>
        <taxon>Dikarya</taxon>
        <taxon>Basidiomycota</taxon>
        <taxon>Agaricomycotina</taxon>
        <taxon>Agaricomycetes</taxon>
        <taxon>Agaricomycetidae</taxon>
        <taxon>Agaricales</taxon>
        <taxon>Marasmiineae</taxon>
        <taxon>Mycenaceae</taxon>
        <taxon>Mycena</taxon>
    </lineage>
</organism>
<feature type="region of interest" description="Disordered" evidence="1">
    <location>
        <begin position="77"/>
        <end position="111"/>
    </location>
</feature>
<dbReference type="AlphaFoldDB" id="A0AAD7DU18"/>
<evidence type="ECO:0000313" key="3">
    <source>
        <dbReference type="Proteomes" id="UP001215598"/>
    </source>
</evidence>
<gene>
    <name evidence="2" type="ORF">B0H16DRAFT_1705793</name>
</gene>
<accession>A0AAD7DU18</accession>
<name>A0AAD7DU18_9AGAR</name>
<feature type="compositionally biased region" description="Basic and acidic residues" evidence="1">
    <location>
        <begin position="88"/>
        <end position="100"/>
    </location>
</feature>
<dbReference type="Proteomes" id="UP001215598">
    <property type="component" value="Unassembled WGS sequence"/>
</dbReference>
<evidence type="ECO:0000313" key="2">
    <source>
        <dbReference type="EMBL" id="KAJ7699772.1"/>
    </source>
</evidence>
<feature type="compositionally biased region" description="Basic residues" evidence="1">
    <location>
        <begin position="452"/>
        <end position="463"/>
    </location>
</feature>
<protein>
    <submittedName>
        <fullName evidence="2">Uncharacterized protein</fullName>
    </submittedName>
</protein>
<proteinExistence type="predicted"/>
<evidence type="ECO:0000256" key="1">
    <source>
        <dbReference type="SAM" id="MobiDB-lite"/>
    </source>
</evidence>
<feature type="compositionally biased region" description="Acidic residues" evidence="1">
    <location>
        <begin position="342"/>
        <end position="351"/>
    </location>
</feature>
<comment type="caution">
    <text evidence="2">The sequence shown here is derived from an EMBL/GenBank/DDBJ whole genome shotgun (WGS) entry which is preliminary data.</text>
</comment>
<feature type="region of interest" description="Disordered" evidence="1">
    <location>
        <begin position="444"/>
        <end position="463"/>
    </location>
</feature>
<keyword evidence="3" id="KW-1185">Reference proteome</keyword>
<feature type="compositionally biased region" description="Low complexity" evidence="1">
    <location>
        <begin position="77"/>
        <end position="87"/>
    </location>
</feature>
<feature type="region of interest" description="Disordered" evidence="1">
    <location>
        <begin position="364"/>
        <end position="388"/>
    </location>
</feature>
<dbReference type="EMBL" id="JARKIB010000566">
    <property type="protein sequence ID" value="KAJ7699772.1"/>
    <property type="molecule type" value="Genomic_DNA"/>
</dbReference>
<feature type="region of interest" description="Disordered" evidence="1">
    <location>
        <begin position="291"/>
        <end position="351"/>
    </location>
</feature>